<dbReference type="EMBL" id="QNRR01000007">
    <property type="protein sequence ID" value="RBP41246.1"/>
    <property type="molecule type" value="Genomic_DNA"/>
</dbReference>
<proteinExistence type="predicted"/>
<comment type="caution">
    <text evidence="2">The sequence shown here is derived from an EMBL/GenBank/DDBJ whole genome shotgun (WGS) entry which is preliminary data.</text>
</comment>
<evidence type="ECO:0000256" key="1">
    <source>
        <dbReference type="SAM" id="SignalP"/>
    </source>
</evidence>
<organism evidence="2 3">
    <name type="scientific">Roseimicrobium gellanilyticum</name>
    <dbReference type="NCBI Taxonomy" id="748857"/>
    <lineage>
        <taxon>Bacteria</taxon>
        <taxon>Pseudomonadati</taxon>
        <taxon>Verrucomicrobiota</taxon>
        <taxon>Verrucomicrobiia</taxon>
        <taxon>Verrucomicrobiales</taxon>
        <taxon>Verrucomicrobiaceae</taxon>
        <taxon>Roseimicrobium</taxon>
    </lineage>
</organism>
<sequence>MVFPRVACFTSPTRALLYLLCLMFPGGTAAVAETTEPLSVQAPYHTKSGPWGRLQCYKFFLEAPENLTNQFKLPSPVSRWSVPRKMLGELPQFLAGAGLNERFIKSLLDPARMTLTDEVAYLFPSEKDLEEMTSESRSAVYSMLGKHPGNEFHQYPIFFLTPTVAKWAEGTGLPDHIVEALRHYAYNRGGTLAFSDAPVLMRLSRSESEARLVARKLTRIQTVFARLEVDSTTDIPTVLNYWSMGLGLRRKELEPLLMAVTNTQGINHLDLLHLLPPLSRKFLYSYPGSDLAMMGRLPDCHWATLNFFNASAEQHYLDERLATTAILENFDRVNPPYRFGDVLMFVTPDEYARHSCNYVADDLVYTKNGSSLMQPFMLMHLSDLSRLYEVESGKLRIVAFRHKNATSGE</sequence>
<feature type="signal peptide" evidence="1">
    <location>
        <begin position="1"/>
        <end position="29"/>
    </location>
</feature>
<feature type="chain" id="PRO_5017009081" evidence="1">
    <location>
        <begin position="30"/>
        <end position="409"/>
    </location>
</feature>
<reference evidence="2 3" key="1">
    <citation type="submission" date="2018-06" db="EMBL/GenBank/DDBJ databases">
        <title>Genomic Encyclopedia of Type Strains, Phase IV (KMG-IV): sequencing the most valuable type-strain genomes for metagenomic binning, comparative biology and taxonomic classification.</title>
        <authorList>
            <person name="Goeker M."/>
        </authorList>
    </citation>
    <scope>NUCLEOTIDE SEQUENCE [LARGE SCALE GENOMIC DNA]</scope>
    <source>
        <strain evidence="2 3">DSM 25532</strain>
    </source>
</reference>
<name>A0A366HH35_9BACT</name>
<dbReference type="AlphaFoldDB" id="A0A366HH35"/>
<accession>A0A366HH35</accession>
<dbReference type="Proteomes" id="UP000253426">
    <property type="component" value="Unassembled WGS sequence"/>
</dbReference>
<keyword evidence="1" id="KW-0732">Signal</keyword>
<evidence type="ECO:0000313" key="2">
    <source>
        <dbReference type="EMBL" id="RBP41246.1"/>
    </source>
</evidence>
<keyword evidence="3" id="KW-1185">Reference proteome</keyword>
<dbReference type="OrthoDB" id="178752at2"/>
<evidence type="ECO:0000313" key="3">
    <source>
        <dbReference type="Proteomes" id="UP000253426"/>
    </source>
</evidence>
<gene>
    <name evidence="2" type="ORF">DES53_10777</name>
</gene>
<protein>
    <submittedName>
        <fullName evidence="2">Uncharacterized protein</fullName>
    </submittedName>
</protein>